<dbReference type="Pfam" id="PF13738">
    <property type="entry name" value="Pyr_redox_3"/>
    <property type="match status" value="1"/>
</dbReference>
<evidence type="ECO:0000256" key="5">
    <source>
        <dbReference type="ARBA" id="ARBA00022857"/>
    </source>
</evidence>
<evidence type="ECO:0000256" key="1">
    <source>
        <dbReference type="ARBA" id="ARBA00001974"/>
    </source>
</evidence>
<evidence type="ECO:0000313" key="8">
    <source>
        <dbReference type="EMBL" id="MEU2269830.1"/>
    </source>
</evidence>
<evidence type="ECO:0000256" key="7">
    <source>
        <dbReference type="SAM" id="MobiDB-lite"/>
    </source>
</evidence>
<keyword evidence="3" id="KW-0285">Flavoprotein</keyword>
<evidence type="ECO:0000256" key="2">
    <source>
        <dbReference type="ARBA" id="ARBA00010139"/>
    </source>
</evidence>
<gene>
    <name evidence="8" type="ORF">ABZ568_26210</name>
</gene>
<keyword evidence="9" id="KW-1185">Reference proteome</keyword>
<dbReference type="PANTHER" id="PTHR43098:SF2">
    <property type="entry name" value="FAD-BINDING MONOOXYGENASE AUSB-RELATED"/>
    <property type="match status" value="1"/>
</dbReference>
<feature type="region of interest" description="Disordered" evidence="7">
    <location>
        <begin position="378"/>
        <end position="409"/>
    </location>
</feature>
<sequence>MSSSTPSGGMSASFDPEEIRRKYLEESEKRRTARPPARRAVAESAVASVEDPFVAPGFEREPLRDEVDVVVVGGGITGLVTGAHLRKAGVPLVRMIEKGGGFGGVWYWNRYPGIRCDIDAYIYMPMLEDVGTMPSEKYTMGDEIRAHCQSLAETFDLDEAACLQTRVTAMRWDEEADLWTVTTDRGDEIRARFVCLASGALDNPSIPEVAGLDQFEGHVFHSSRWDYAYTGGNERGGLTKLAGKRVAVVGTAASAIQYIPELAKYARQVTVVQRTPVVVMPRNNKPTDPDWFRSQPPGWQMERTENFSAITQTPPGEAPPEHDIVNDSATSLSKMSRTPPPELSDLLTGADPGTGALITNYAAMEKIQAGMASIINDRTRRKSSCRTTTWAATVPSSATPTSRRTTAPT</sequence>
<accession>A0ABV2Y107</accession>
<proteinExistence type="inferred from homology"/>
<dbReference type="PANTHER" id="PTHR43098">
    <property type="entry name" value="L-ORNITHINE N(5)-MONOOXYGENASE-RELATED"/>
    <property type="match status" value="1"/>
</dbReference>
<comment type="similarity">
    <text evidence="2">Belongs to the FAD-binding monooxygenase family.</text>
</comment>
<evidence type="ECO:0000256" key="6">
    <source>
        <dbReference type="ARBA" id="ARBA00023002"/>
    </source>
</evidence>
<keyword evidence="4" id="KW-0274">FAD</keyword>
<keyword evidence="6 8" id="KW-0560">Oxidoreductase</keyword>
<protein>
    <submittedName>
        <fullName evidence="8">NAD(P)/FAD-dependent oxidoreductase</fullName>
        <ecNumber evidence="8">1.14.13.-</ecNumber>
    </submittedName>
</protein>
<feature type="compositionally biased region" description="Basic and acidic residues" evidence="7">
    <location>
        <begin position="17"/>
        <end position="30"/>
    </location>
</feature>
<dbReference type="RefSeq" id="WP_359791152.1">
    <property type="nucleotide sequence ID" value="NZ_JBEYBN010000041.1"/>
</dbReference>
<dbReference type="InterPro" id="IPR036188">
    <property type="entry name" value="FAD/NAD-bd_sf"/>
</dbReference>
<organism evidence="8 9">
    <name type="scientific">Streptomyces olindensis</name>
    <dbReference type="NCBI Taxonomy" id="358823"/>
    <lineage>
        <taxon>Bacteria</taxon>
        <taxon>Bacillati</taxon>
        <taxon>Actinomycetota</taxon>
        <taxon>Actinomycetes</taxon>
        <taxon>Kitasatosporales</taxon>
        <taxon>Streptomycetaceae</taxon>
        <taxon>Streptomyces</taxon>
    </lineage>
</organism>
<comment type="cofactor">
    <cofactor evidence="1">
        <name>FAD</name>
        <dbReference type="ChEBI" id="CHEBI:57692"/>
    </cofactor>
</comment>
<evidence type="ECO:0000256" key="3">
    <source>
        <dbReference type="ARBA" id="ARBA00022630"/>
    </source>
</evidence>
<name>A0ABV2Y107_9ACTN</name>
<evidence type="ECO:0000256" key="4">
    <source>
        <dbReference type="ARBA" id="ARBA00022827"/>
    </source>
</evidence>
<feature type="region of interest" description="Disordered" evidence="7">
    <location>
        <begin position="1"/>
        <end position="40"/>
    </location>
</feature>
<dbReference type="EC" id="1.14.13.-" evidence="8"/>
<dbReference type="GO" id="GO:0016491">
    <property type="term" value="F:oxidoreductase activity"/>
    <property type="evidence" value="ECO:0007669"/>
    <property type="project" value="UniProtKB-KW"/>
</dbReference>
<dbReference type="EMBL" id="JBEYBN010000041">
    <property type="protein sequence ID" value="MEU2269830.1"/>
    <property type="molecule type" value="Genomic_DNA"/>
</dbReference>
<dbReference type="Gene3D" id="3.50.50.60">
    <property type="entry name" value="FAD/NAD(P)-binding domain"/>
    <property type="match status" value="1"/>
</dbReference>
<dbReference type="SUPFAM" id="SSF51905">
    <property type="entry name" value="FAD/NAD(P)-binding domain"/>
    <property type="match status" value="1"/>
</dbReference>
<reference evidence="8 9" key="1">
    <citation type="submission" date="2024-06" db="EMBL/GenBank/DDBJ databases">
        <title>The Natural Products Discovery Center: Release of the First 8490 Sequenced Strains for Exploring Actinobacteria Biosynthetic Diversity.</title>
        <authorList>
            <person name="Kalkreuter E."/>
            <person name="Kautsar S.A."/>
            <person name="Yang D."/>
            <person name="Bader C.D."/>
            <person name="Teijaro C.N."/>
            <person name="Fluegel L."/>
            <person name="Davis C.M."/>
            <person name="Simpson J.R."/>
            <person name="Lauterbach L."/>
            <person name="Steele A.D."/>
            <person name="Gui C."/>
            <person name="Meng S."/>
            <person name="Li G."/>
            <person name="Viehrig K."/>
            <person name="Ye F."/>
            <person name="Su P."/>
            <person name="Kiefer A.F."/>
            <person name="Nichols A."/>
            <person name="Cepeda A.J."/>
            <person name="Yan W."/>
            <person name="Fan B."/>
            <person name="Jiang Y."/>
            <person name="Adhikari A."/>
            <person name="Zheng C.-J."/>
            <person name="Schuster L."/>
            <person name="Cowan T.M."/>
            <person name="Smanski M.J."/>
            <person name="Chevrette M.G."/>
            <person name="De Carvalho L.P.S."/>
            <person name="Shen B."/>
        </authorList>
    </citation>
    <scope>NUCLEOTIDE SEQUENCE [LARGE SCALE GENOMIC DNA]</scope>
    <source>
        <strain evidence="8 9">NPDC019583</strain>
    </source>
</reference>
<dbReference type="Proteomes" id="UP001550603">
    <property type="component" value="Unassembled WGS sequence"/>
</dbReference>
<evidence type="ECO:0000313" key="9">
    <source>
        <dbReference type="Proteomes" id="UP001550603"/>
    </source>
</evidence>
<comment type="caution">
    <text evidence="8">The sequence shown here is derived from an EMBL/GenBank/DDBJ whole genome shotgun (WGS) entry which is preliminary data.</text>
</comment>
<keyword evidence="5" id="KW-0521">NADP</keyword>
<feature type="compositionally biased region" description="Low complexity" evidence="7">
    <location>
        <begin position="1"/>
        <end position="13"/>
    </location>
</feature>
<feature type="compositionally biased region" description="Low complexity" evidence="7">
    <location>
        <begin position="385"/>
        <end position="409"/>
    </location>
</feature>
<dbReference type="InterPro" id="IPR050775">
    <property type="entry name" value="FAD-binding_Monooxygenases"/>
</dbReference>